<protein>
    <submittedName>
        <fullName evidence="3">Uncharacterized protein (DUF1800 family)</fullName>
    </submittedName>
</protein>
<organism evidence="3 4">
    <name type="scientific">Niveibacterium umoris</name>
    <dbReference type="NCBI Taxonomy" id="1193620"/>
    <lineage>
        <taxon>Bacteria</taxon>
        <taxon>Pseudomonadati</taxon>
        <taxon>Pseudomonadota</taxon>
        <taxon>Betaproteobacteria</taxon>
        <taxon>Rhodocyclales</taxon>
        <taxon>Rhodocyclaceae</taxon>
        <taxon>Niveibacterium</taxon>
    </lineage>
</organism>
<dbReference type="PANTHER" id="PTHR43737:SF1">
    <property type="entry name" value="DUF1501 DOMAIN-CONTAINING PROTEIN"/>
    <property type="match status" value="1"/>
</dbReference>
<feature type="signal peptide" evidence="2">
    <location>
        <begin position="1"/>
        <end position="19"/>
    </location>
</feature>
<reference evidence="3 4" key="1">
    <citation type="submission" date="2020-08" db="EMBL/GenBank/DDBJ databases">
        <title>Genomic Encyclopedia of Type Strains, Phase IV (KMG-IV): sequencing the most valuable type-strain genomes for metagenomic binning, comparative biology and taxonomic classification.</title>
        <authorList>
            <person name="Goeker M."/>
        </authorList>
    </citation>
    <scope>NUCLEOTIDE SEQUENCE [LARGE SCALE GENOMIC DNA]</scope>
    <source>
        <strain evidence="3 4">DSM 106739</strain>
    </source>
</reference>
<evidence type="ECO:0000256" key="1">
    <source>
        <dbReference type="SAM" id="MobiDB-lite"/>
    </source>
</evidence>
<dbReference type="Pfam" id="PF08811">
    <property type="entry name" value="DUF1800"/>
    <property type="match status" value="1"/>
</dbReference>
<dbReference type="Proteomes" id="UP000561045">
    <property type="component" value="Unassembled WGS sequence"/>
</dbReference>
<proteinExistence type="predicted"/>
<evidence type="ECO:0000256" key="2">
    <source>
        <dbReference type="SAM" id="SignalP"/>
    </source>
</evidence>
<comment type="caution">
    <text evidence="3">The sequence shown here is derived from an EMBL/GenBank/DDBJ whole genome shotgun (WGS) entry which is preliminary data.</text>
</comment>
<feature type="region of interest" description="Disordered" evidence="1">
    <location>
        <begin position="31"/>
        <end position="55"/>
    </location>
</feature>
<sequence length="581" mass="61541">MRIRNVGATLMLCLLVACGGGGGGGGGGAGGTTGGGGTGSGGGGTTTPAVPPTPPEAARFLEQASFGPTQASIDALAASNYSAWLDAQFAKPQTLHQTTVEQLQTTLAAGKSLDQTHFFESFWKQAVTGDDELRQRVAFALSEIFVVSFDGNLSQNIRGMASYYDMLGRDAFGSYRQLIEDVAMHPMMGIYLTHLHNQKEDQSKGRSADENFAREVMQLFSIGLYELNADGTQKLDANGKPIETYTNDDVTGLAKVFTGWSWAGADTGDARFWGYGADKDPDREVKPMQGYTQFHSISEKKFLGVTIAPQTKADPAASLKVALDKLASHPNVGPFIGKQLIQRLVTSNPSPAYVSRVAAAFADNGKGVRGDMKAVIRAVLLDTEARSATTAAASDSGKLREPIVRFAHLLRATKATSASGRYLVGYTDSSSFGLSQSPLRSPSVFNFFRPGYVPPGTSLSDAGKAAPEFQITNETSVAGYLNFLQSTISAGVGTSTNGIRDVQPSFAAEVALAEKPDDLMARLDLIYTHGAMSATTKQTIRDAVNAIAIPADAAKADAARLNRAKLAVFLTLASNDYLVQK</sequence>
<feature type="chain" id="PRO_5032886898" evidence="2">
    <location>
        <begin position="20"/>
        <end position="581"/>
    </location>
</feature>
<dbReference type="RefSeq" id="WP_207064238.1">
    <property type="nucleotide sequence ID" value="NZ_BAABLE010000011.1"/>
</dbReference>
<dbReference type="InterPro" id="IPR014917">
    <property type="entry name" value="DUF1800"/>
</dbReference>
<dbReference type="PANTHER" id="PTHR43737">
    <property type="entry name" value="BLL7424 PROTEIN"/>
    <property type="match status" value="1"/>
</dbReference>
<accession>A0A840BJV0</accession>
<evidence type="ECO:0000313" key="3">
    <source>
        <dbReference type="EMBL" id="MBB4012903.1"/>
    </source>
</evidence>
<dbReference type="EMBL" id="JACIET010000001">
    <property type="protein sequence ID" value="MBB4012903.1"/>
    <property type="molecule type" value="Genomic_DNA"/>
</dbReference>
<name>A0A840BJV0_9RHOO</name>
<feature type="compositionally biased region" description="Gly residues" evidence="1">
    <location>
        <begin position="31"/>
        <end position="45"/>
    </location>
</feature>
<gene>
    <name evidence="3" type="ORF">GGR36_002211</name>
</gene>
<dbReference type="PROSITE" id="PS51257">
    <property type="entry name" value="PROKAR_LIPOPROTEIN"/>
    <property type="match status" value="1"/>
</dbReference>
<keyword evidence="4" id="KW-1185">Reference proteome</keyword>
<keyword evidence="2" id="KW-0732">Signal</keyword>
<dbReference type="AlphaFoldDB" id="A0A840BJV0"/>
<evidence type="ECO:0000313" key="4">
    <source>
        <dbReference type="Proteomes" id="UP000561045"/>
    </source>
</evidence>